<dbReference type="EMBL" id="JBEDUW010000006">
    <property type="protein sequence ID" value="KAK9921101.1"/>
    <property type="molecule type" value="Genomic_DNA"/>
</dbReference>
<evidence type="ECO:0000256" key="1">
    <source>
        <dbReference type="ARBA" id="ARBA00022729"/>
    </source>
</evidence>
<keyword evidence="4" id="KW-1185">Reference proteome</keyword>
<accession>A0AAW1WB29</accession>
<evidence type="ECO:0000256" key="2">
    <source>
        <dbReference type="SAM" id="SignalP"/>
    </source>
</evidence>
<dbReference type="Proteomes" id="UP001457282">
    <property type="component" value="Unassembled WGS sequence"/>
</dbReference>
<organism evidence="3 4">
    <name type="scientific">Rubus argutus</name>
    <name type="common">Southern blackberry</name>
    <dbReference type="NCBI Taxonomy" id="59490"/>
    <lineage>
        <taxon>Eukaryota</taxon>
        <taxon>Viridiplantae</taxon>
        <taxon>Streptophyta</taxon>
        <taxon>Embryophyta</taxon>
        <taxon>Tracheophyta</taxon>
        <taxon>Spermatophyta</taxon>
        <taxon>Magnoliopsida</taxon>
        <taxon>eudicotyledons</taxon>
        <taxon>Gunneridae</taxon>
        <taxon>Pentapetalae</taxon>
        <taxon>rosids</taxon>
        <taxon>fabids</taxon>
        <taxon>Rosales</taxon>
        <taxon>Rosaceae</taxon>
        <taxon>Rosoideae</taxon>
        <taxon>Rosoideae incertae sedis</taxon>
        <taxon>Rubus</taxon>
    </lineage>
</organism>
<reference evidence="3 4" key="1">
    <citation type="journal article" date="2023" name="G3 (Bethesda)">
        <title>A chromosome-length genome assembly and annotation of blackberry (Rubus argutus, cv. 'Hillquist').</title>
        <authorList>
            <person name="Bruna T."/>
            <person name="Aryal R."/>
            <person name="Dudchenko O."/>
            <person name="Sargent D.J."/>
            <person name="Mead D."/>
            <person name="Buti M."/>
            <person name="Cavallini A."/>
            <person name="Hytonen T."/>
            <person name="Andres J."/>
            <person name="Pham M."/>
            <person name="Weisz D."/>
            <person name="Mascagni F."/>
            <person name="Usai G."/>
            <person name="Natali L."/>
            <person name="Bassil N."/>
            <person name="Fernandez G.E."/>
            <person name="Lomsadze A."/>
            <person name="Armour M."/>
            <person name="Olukolu B."/>
            <person name="Poorten T."/>
            <person name="Britton C."/>
            <person name="Davik J."/>
            <person name="Ashrafi H."/>
            <person name="Aiden E.L."/>
            <person name="Borodovsky M."/>
            <person name="Worthington M."/>
        </authorList>
    </citation>
    <scope>NUCLEOTIDE SEQUENCE [LARGE SCALE GENOMIC DNA]</scope>
    <source>
        <strain evidence="3">PI 553951</strain>
    </source>
</reference>
<keyword evidence="1 2" id="KW-0732">Signal</keyword>
<dbReference type="AlphaFoldDB" id="A0AAW1WB29"/>
<feature type="signal peptide" evidence="2">
    <location>
        <begin position="1"/>
        <end position="24"/>
    </location>
</feature>
<dbReference type="Pfam" id="PF01190">
    <property type="entry name" value="Pollen_Ole_e_1"/>
    <property type="match status" value="1"/>
</dbReference>
<proteinExistence type="predicted"/>
<evidence type="ECO:0000313" key="3">
    <source>
        <dbReference type="EMBL" id="KAK9921101.1"/>
    </source>
</evidence>
<gene>
    <name evidence="3" type="ORF">M0R45_029628</name>
</gene>
<dbReference type="PANTHER" id="PTHR33470">
    <property type="entry name" value="OS01G0164075 PROTEIN"/>
    <property type="match status" value="1"/>
</dbReference>
<comment type="caution">
    <text evidence="3">The sequence shown here is derived from an EMBL/GenBank/DDBJ whole genome shotgun (WGS) entry which is preliminary data.</text>
</comment>
<dbReference type="PANTHER" id="PTHR33470:SF29">
    <property type="entry name" value="POLLEN OLE E 1 ALLERGEN AND EXTENSIN FAMILY PROTEIN"/>
    <property type="match status" value="1"/>
</dbReference>
<dbReference type="GO" id="GO:0071944">
    <property type="term" value="C:cell periphery"/>
    <property type="evidence" value="ECO:0007669"/>
    <property type="project" value="TreeGrafter"/>
</dbReference>
<dbReference type="PROSITE" id="PS51257">
    <property type="entry name" value="PROKAR_LIPOPROTEIN"/>
    <property type="match status" value="1"/>
</dbReference>
<feature type="chain" id="PRO_5043788792" evidence="2">
    <location>
        <begin position="25"/>
        <end position="177"/>
    </location>
</feature>
<protein>
    <submittedName>
        <fullName evidence="3">Uncharacterized protein</fullName>
    </submittedName>
</protein>
<evidence type="ECO:0000313" key="4">
    <source>
        <dbReference type="Proteomes" id="UP001457282"/>
    </source>
</evidence>
<sequence>MVMLKYAVIVLMIVMGCIHNTAEAYVSEEPEDIRVDGKVLCQDCTQGWNAWIHGARPIKGGKVSVTCMDERSRVVYYGSDLTDEMGQFDLTINKFTIHGKELKAKLCSVRLVSSPDATCNILTDFAGGSSGVKLQRPSLVYRNLVKYTLGPFYFTTPMCEEPDTHDESQDDGQGHNY</sequence>
<name>A0AAW1WB29_RUBAR</name>